<proteinExistence type="predicted"/>
<dbReference type="Gene3D" id="3.30.450.40">
    <property type="match status" value="1"/>
</dbReference>
<evidence type="ECO:0000313" key="3">
    <source>
        <dbReference type="EMBL" id="NNG22830.1"/>
    </source>
</evidence>
<dbReference type="EMBL" id="JABAIV010000002">
    <property type="protein sequence ID" value="NNG22830.1"/>
    <property type="molecule type" value="Genomic_DNA"/>
</dbReference>
<dbReference type="SMART" id="SM00267">
    <property type="entry name" value="GGDEF"/>
    <property type="match status" value="1"/>
</dbReference>
<dbReference type="InterPro" id="IPR043128">
    <property type="entry name" value="Rev_trsase/Diguanyl_cyclase"/>
</dbReference>
<dbReference type="InterPro" id="IPR000160">
    <property type="entry name" value="GGDEF_dom"/>
</dbReference>
<feature type="domain" description="EAL" evidence="1">
    <location>
        <begin position="344"/>
        <end position="602"/>
    </location>
</feature>
<dbReference type="Gene3D" id="3.30.70.270">
    <property type="match status" value="1"/>
</dbReference>
<dbReference type="InterPro" id="IPR001633">
    <property type="entry name" value="EAL_dom"/>
</dbReference>
<dbReference type="PANTHER" id="PTHR33121:SF70">
    <property type="entry name" value="SIGNALING PROTEIN YKOW"/>
    <property type="match status" value="1"/>
</dbReference>
<dbReference type="InterPro" id="IPR029787">
    <property type="entry name" value="Nucleotide_cyclase"/>
</dbReference>
<name>A0A7Y2JXH1_9BURK</name>
<comment type="caution">
    <text evidence="3">The sequence shown here is derived from an EMBL/GenBank/DDBJ whole genome shotgun (WGS) entry which is preliminary data.</text>
</comment>
<dbReference type="SUPFAM" id="SSF55073">
    <property type="entry name" value="Nucleotide cyclase"/>
    <property type="match status" value="1"/>
</dbReference>
<dbReference type="SUPFAM" id="SSF141868">
    <property type="entry name" value="EAL domain-like"/>
    <property type="match status" value="1"/>
</dbReference>
<dbReference type="Pfam" id="PF01590">
    <property type="entry name" value="GAF"/>
    <property type="match status" value="1"/>
</dbReference>
<dbReference type="PROSITE" id="PS50887">
    <property type="entry name" value="GGDEF"/>
    <property type="match status" value="1"/>
</dbReference>
<protein>
    <submittedName>
        <fullName evidence="3">Sensor domain-containing phosphodiesterase</fullName>
    </submittedName>
</protein>
<evidence type="ECO:0000259" key="1">
    <source>
        <dbReference type="PROSITE" id="PS50883"/>
    </source>
</evidence>
<keyword evidence="4" id="KW-1185">Reference proteome</keyword>
<evidence type="ECO:0000259" key="2">
    <source>
        <dbReference type="PROSITE" id="PS50887"/>
    </source>
</evidence>
<organism evidence="3 4">
    <name type="scientific">Telluria aromaticivorans</name>
    <dbReference type="NCBI Taxonomy" id="2725995"/>
    <lineage>
        <taxon>Bacteria</taxon>
        <taxon>Pseudomonadati</taxon>
        <taxon>Pseudomonadota</taxon>
        <taxon>Betaproteobacteria</taxon>
        <taxon>Burkholderiales</taxon>
        <taxon>Oxalobacteraceae</taxon>
        <taxon>Telluria group</taxon>
        <taxon>Telluria</taxon>
    </lineage>
</organism>
<sequence length="619" mass="68732">MRANWPEGWTYSRIPSMDGILDAGSIAHAPGHGRGDRVLLEPSDPKLDYIARLAVSLTGSDIGGISLVFRSQIWLPSRVGADARLLPLAGSFCHCAVRENAPLFEVADARLDARFADNPLVTEPPHYLHYAGIPLDGSAARLLGTLWVMRRDPHHLDDEQVTQLRLMARIVVDLLEHRYFELSTGMFNRTVFLHHLDYMLAREEARVTVGFIDLTGFRQVNELFGRLSGDRILGQLGDRLASWGGDGALLGHLGGDRFAFALDLPPDQLDTCLAQLRDLIDLPFEVGNGYVQPLHGRIGIWRQGASQRGSAVDALDAADGAASSIRRNLDRSVVAEYDSALAARARLRYELRHALRGDRRHGRLEVHYQPQIDVEAGKLIGLEALVRWCHPEFGLVAPAMFVPQAEQSGRIFELDAHVARLVCEDLKRWLAKGLDPVPVALNFSRVSLMHPELFARLETILRETGVPGRLIELEVTESVLLDSLQPLYPRIAALRSLGVHIAIDDFGTGSSNLDALADFTFDRLKADRQFVHGVASDHKKAGLFSLIHGAARVFDAELICEGLEDEADLAWLTSRGVHCVQGWLFSRARTARDIEHLLLRFHDAQERQLSVGELRALLH</sequence>
<reference evidence="3 4" key="1">
    <citation type="submission" date="2020-04" db="EMBL/GenBank/DDBJ databases">
        <title>Massilia sp. nov., a cold adapted bacteria isolated from Arctic soil.</title>
        <authorList>
            <person name="Son J."/>
            <person name="Ka J.-O."/>
        </authorList>
    </citation>
    <scope>NUCLEOTIDE SEQUENCE [LARGE SCALE GENOMIC DNA]</scope>
    <source>
        <strain evidence="3 4">ML15P13</strain>
    </source>
</reference>
<feature type="domain" description="GGDEF" evidence="2">
    <location>
        <begin position="205"/>
        <end position="339"/>
    </location>
</feature>
<dbReference type="InterPro" id="IPR003018">
    <property type="entry name" value="GAF"/>
</dbReference>
<dbReference type="CDD" id="cd01948">
    <property type="entry name" value="EAL"/>
    <property type="match status" value="1"/>
</dbReference>
<dbReference type="InterPro" id="IPR050706">
    <property type="entry name" value="Cyclic-di-GMP_PDE-like"/>
</dbReference>
<dbReference type="GO" id="GO:0071111">
    <property type="term" value="F:cyclic-guanylate-specific phosphodiesterase activity"/>
    <property type="evidence" value="ECO:0007669"/>
    <property type="project" value="InterPro"/>
</dbReference>
<gene>
    <name evidence="3" type="ORF">HGB41_07425</name>
</gene>
<dbReference type="AlphaFoldDB" id="A0A7Y2JXH1"/>
<dbReference type="SUPFAM" id="SSF55781">
    <property type="entry name" value="GAF domain-like"/>
    <property type="match status" value="1"/>
</dbReference>
<accession>A0A7Y2JXH1</accession>
<dbReference type="Pfam" id="PF00990">
    <property type="entry name" value="GGDEF"/>
    <property type="match status" value="1"/>
</dbReference>
<dbReference type="InterPro" id="IPR035919">
    <property type="entry name" value="EAL_sf"/>
</dbReference>
<evidence type="ECO:0000313" key="4">
    <source>
        <dbReference type="Proteomes" id="UP000533905"/>
    </source>
</evidence>
<dbReference type="InterPro" id="IPR029016">
    <property type="entry name" value="GAF-like_dom_sf"/>
</dbReference>
<dbReference type="Gene3D" id="3.20.20.450">
    <property type="entry name" value="EAL domain"/>
    <property type="match status" value="1"/>
</dbReference>
<dbReference type="PANTHER" id="PTHR33121">
    <property type="entry name" value="CYCLIC DI-GMP PHOSPHODIESTERASE PDEF"/>
    <property type="match status" value="1"/>
</dbReference>
<dbReference type="PROSITE" id="PS50883">
    <property type="entry name" value="EAL"/>
    <property type="match status" value="1"/>
</dbReference>
<dbReference type="SMART" id="SM00052">
    <property type="entry name" value="EAL"/>
    <property type="match status" value="1"/>
</dbReference>
<dbReference type="Proteomes" id="UP000533905">
    <property type="component" value="Unassembled WGS sequence"/>
</dbReference>
<dbReference type="Pfam" id="PF00563">
    <property type="entry name" value="EAL"/>
    <property type="match status" value="1"/>
</dbReference>